<accession>A0AAN8ELE6</accession>
<dbReference type="Gene3D" id="3.40.50.720">
    <property type="entry name" value="NAD(P)-binding Rossmann-like Domain"/>
    <property type="match status" value="1"/>
</dbReference>
<dbReference type="GO" id="GO:0005634">
    <property type="term" value="C:nucleus"/>
    <property type="evidence" value="ECO:0007669"/>
    <property type="project" value="TreeGrafter"/>
</dbReference>
<dbReference type="EMBL" id="JAKLMC020000001">
    <property type="protein sequence ID" value="KAK5958329.1"/>
    <property type="molecule type" value="Genomic_DNA"/>
</dbReference>
<dbReference type="Pfam" id="PF05368">
    <property type="entry name" value="NmrA"/>
    <property type="match status" value="1"/>
</dbReference>
<dbReference type="CDD" id="cd05251">
    <property type="entry name" value="NmrA_like_SDR_a"/>
    <property type="match status" value="1"/>
</dbReference>
<organism evidence="4 5">
    <name type="scientific">Knufia fluminis</name>
    <dbReference type="NCBI Taxonomy" id="191047"/>
    <lineage>
        <taxon>Eukaryota</taxon>
        <taxon>Fungi</taxon>
        <taxon>Dikarya</taxon>
        <taxon>Ascomycota</taxon>
        <taxon>Pezizomycotina</taxon>
        <taxon>Eurotiomycetes</taxon>
        <taxon>Chaetothyriomycetidae</taxon>
        <taxon>Chaetothyriales</taxon>
        <taxon>Trichomeriaceae</taxon>
        <taxon>Knufia</taxon>
    </lineage>
</organism>
<evidence type="ECO:0000313" key="4">
    <source>
        <dbReference type="EMBL" id="KAK5958329.1"/>
    </source>
</evidence>
<name>A0AAN8ELE6_9EURO</name>
<comment type="caution">
    <text evidence="4">The sequence shown here is derived from an EMBL/GenBank/DDBJ whole genome shotgun (WGS) entry which is preliminary data.</text>
</comment>
<gene>
    <name evidence="4" type="ORF">OHC33_000171</name>
</gene>
<comment type="similarity">
    <text evidence="1">Belongs to the NmrA-type oxidoreductase family.</text>
</comment>
<evidence type="ECO:0000313" key="5">
    <source>
        <dbReference type="Proteomes" id="UP001316803"/>
    </source>
</evidence>
<dbReference type="AlphaFoldDB" id="A0AAN8ELE6"/>
<evidence type="ECO:0000256" key="2">
    <source>
        <dbReference type="ARBA" id="ARBA00022857"/>
    </source>
</evidence>
<dbReference type="InterPro" id="IPR036291">
    <property type="entry name" value="NAD(P)-bd_dom_sf"/>
</dbReference>
<evidence type="ECO:0000259" key="3">
    <source>
        <dbReference type="Pfam" id="PF05368"/>
    </source>
</evidence>
<keyword evidence="5" id="KW-1185">Reference proteome</keyword>
<dbReference type="InterPro" id="IPR051164">
    <property type="entry name" value="NmrA-like_oxidored"/>
</dbReference>
<dbReference type="SUPFAM" id="SSF51735">
    <property type="entry name" value="NAD(P)-binding Rossmann-fold domains"/>
    <property type="match status" value="1"/>
</dbReference>
<dbReference type="PANTHER" id="PTHR42748">
    <property type="entry name" value="NITROGEN METABOLITE REPRESSION PROTEIN NMRA FAMILY MEMBER"/>
    <property type="match status" value="1"/>
</dbReference>
<feature type="domain" description="NmrA-like" evidence="3">
    <location>
        <begin position="1"/>
        <end position="302"/>
    </location>
</feature>
<proteinExistence type="inferred from homology"/>
<sequence length="310" mass="34367">MSKLLVVFGATGQQGGSVINHVLSDPELSKQYTIRAVSRDTTSQSSKQLAAKGVEVVAADPNDTATLRPALHGAHTVFAMTFPDPKDIKPSEVNQGRAIVDAAVAEEAKYFIFSTLPWVSKISDGKYTKVQGFDAKAEVEEYIRQRPIRSAFFAPGSFMQNYHSVMKPRKMPDGTYSIARHTKPETQLPMIDTVGDTGKFVGAVLANPDKYEGKTFCAATKLYTMEEQAEILSKHTGKTVVYKQLPEDVFRSFMPKVPYTDVLIEMMSYQQDFGYYGAETESLVAWAGENARGKLTTFEEYLEKNPLSLD</sequence>
<dbReference type="Gene3D" id="3.90.25.10">
    <property type="entry name" value="UDP-galactose 4-epimerase, domain 1"/>
    <property type="match status" value="1"/>
</dbReference>
<reference evidence="4 5" key="1">
    <citation type="submission" date="2022-12" db="EMBL/GenBank/DDBJ databases">
        <title>Genomic features and morphological characterization of a novel Knufia sp. strain isolated from spacecraft assembly facility.</title>
        <authorList>
            <person name="Teixeira M."/>
            <person name="Chander A.M."/>
            <person name="Stajich J.E."/>
            <person name="Venkateswaran K."/>
        </authorList>
    </citation>
    <scope>NUCLEOTIDE SEQUENCE [LARGE SCALE GENOMIC DNA]</scope>
    <source>
        <strain evidence="4 5">FJI-L2-BK-P2</strain>
    </source>
</reference>
<keyword evidence="2" id="KW-0521">NADP</keyword>
<dbReference type="InterPro" id="IPR008030">
    <property type="entry name" value="NmrA-like"/>
</dbReference>
<dbReference type="Proteomes" id="UP001316803">
    <property type="component" value="Unassembled WGS sequence"/>
</dbReference>
<dbReference type="PANTHER" id="PTHR42748:SF11">
    <property type="entry name" value="NMRA-LIKE DOMAIN-CONTAINING PROTEIN"/>
    <property type="match status" value="1"/>
</dbReference>
<protein>
    <recommendedName>
        <fullName evidence="3">NmrA-like domain-containing protein</fullName>
    </recommendedName>
</protein>
<evidence type="ECO:0000256" key="1">
    <source>
        <dbReference type="ARBA" id="ARBA00006328"/>
    </source>
</evidence>